<dbReference type="GO" id="GO:0005886">
    <property type="term" value="C:plasma membrane"/>
    <property type="evidence" value="ECO:0007669"/>
    <property type="project" value="TreeGrafter"/>
</dbReference>
<sequence>MPYDICLKIFILYGNNICNMKNIKNSRGFKQERKRNIIQALCSLATNANLPGFFKGKIYTGPTKAACVPGLNCYSCPGAVGSCPIGSLQAVIGGRKFSMSYYVAGIIIFFGAVFGRLICGFMCPFGFFQDLLYKIPVKKFKIPQFLDKILRYLKYVILALFVIIFPLVLTNQFGMAPPYFCKYICPAGALEGAIPLVSTNPGLRNTIGFLFFWKMGILITVILLSIFTYRPFCKYICPLGALYSFFNKVGFYRMHLNQDKCVGCGLCEKACKMDIKVRKDINSLECIRCGACKAACGHGAITVSFAGFEINEEKNKDLQDKKAAAKGGCSPAACAGCPGCGGNKNLK</sequence>
<keyword evidence="4" id="KW-0249">Electron transport</keyword>
<protein>
    <recommendedName>
        <fullName evidence="8">4Fe-4S ferredoxin-type domain-containing protein</fullName>
    </recommendedName>
</protein>
<dbReference type="AlphaFoldDB" id="G5GIX9"/>
<dbReference type="HOGENOM" id="CLU_033147_1_0_9"/>
<feature type="domain" description="4Fe-4S ferredoxin-type" evidence="8">
    <location>
        <begin position="252"/>
        <end position="281"/>
    </location>
</feature>
<keyword evidence="1" id="KW-0813">Transport</keyword>
<comment type="caution">
    <text evidence="9">The sequence shown here is derived from an EMBL/GenBank/DDBJ whole genome shotgun (WGS) entry which is preliminary data.</text>
</comment>
<dbReference type="SUPFAM" id="SSF54862">
    <property type="entry name" value="4Fe-4S ferredoxins"/>
    <property type="match status" value="1"/>
</dbReference>
<dbReference type="PANTHER" id="PTHR30176:SF3">
    <property type="entry name" value="FERREDOXIN-TYPE PROTEIN NAPH"/>
    <property type="match status" value="1"/>
</dbReference>
<evidence type="ECO:0000256" key="7">
    <source>
        <dbReference type="SAM" id="Phobius"/>
    </source>
</evidence>
<evidence type="ECO:0000313" key="10">
    <source>
        <dbReference type="Proteomes" id="UP000003011"/>
    </source>
</evidence>
<dbReference type="GO" id="GO:0051539">
    <property type="term" value="F:4 iron, 4 sulfur cluster binding"/>
    <property type="evidence" value="ECO:0007669"/>
    <property type="project" value="UniProtKB-KW"/>
</dbReference>
<feature type="domain" description="4Fe-4S ferredoxin-type" evidence="8">
    <location>
        <begin position="282"/>
        <end position="306"/>
    </location>
</feature>
<dbReference type="EMBL" id="ACZL01000023">
    <property type="protein sequence ID" value="EHI55383.1"/>
    <property type="molecule type" value="Genomic_DNA"/>
</dbReference>
<keyword evidence="7" id="KW-1133">Transmembrane helix</keyword>
<evidence type="ECO:0000256" key="2">
    <source>
        <dbReference type="ARBA" id="ARBA00022485"/>
    </source>
</evidence>
<reference evidence="9 10" key="1">
    <citation type="submission" date="2011-08" db="EMBL/GenBank/DDBJ databases">
        <title>The Genome Sequence of Johnsonella ignava ATCC 51276.</title>
        <authorList>
            <consortium name="The Broad Institute Genome Sequencing Platform"/>
            <person name="Earl A."/>
            <person name="Ward D."/>
            <person name="Feldgarden M."/>
            <person name="Gevers D."/>
            <person name="Izard J."/>
            <person name="Blanton J.M."/>
            <person name="Baranova O.V."/>
            <person name="Dewhirst F.E."/>
            <person name="Young S.K."/>
            <person name="Zeng Q."/>
            <person name="Gargeya S."/>
            <person name="Fitzgerald M."/>
            <person name="Haas B."/>
            <person name="Abouelleil A."/>
            <person name="Alvarado L."/>
            <person name="Arachchi H.M."/>
            <person name="Berlin A."/>
            <person name="Brown A."/>
            <person name="Chapman S.B."/>
            <person name="Chen Z."/>
            <person name="Dunbar C."/>
            <person name="Freedman E."/>
            <person name="Gearin G."/>
            <person name="Gellesch M."/>
            <person name="Goldberg J."/>
            <person name="Griggs A."/>
            <person name="Gujja S."/>
            <person name="Heiman D."/>
            <person name="Howarth C."/>
            <person name="Larson L."/>
            <person name="Lui A."/>
            <person name="MacDonald P.J.P."/>
            <person name="Montmayeur A."/>
            <person name="Murphy C."/>
            <person name="Neiman D."/>
            <person name="Pearson M."/>
            <person name="Priest M."/>
            <person name="Roberts A."/>
            <person name="Saif S."/>
            <person name="Shea T."/>
            <person name="Shenoy N."/>
            <person name="Sisk P."/>
            <person name="Stolte C."/>
            <person name="Sykes S."/>
            <person name="Wortman J."/>
            <person name="Nusbaum C."/>
            <person name="Birren B."/>
        </authorList>
    </citation>
    <scope>NUCLEOTIDE SEQUENCE [LARGE SCALE GENOMIC DNA]</scope>
    <source>
        <strain evidence="9 10">ATCC 51276</strain>
    </source>
</reference>
<dbReference type="GO" id="GO:0046872">
    <property type="term" value="F:metal ion binding"/>
    <property type="evidence" value="ECO:0007669"/>
    <property type="project" value="UniProtKB-KW"/>
</dbReference>
<dbReference type="PROSITE" id="PS51379">
    <property type="entry name" value="4FE4S_FER_2"/>
    <property type="match status" value="2"/>
</dbReference>
<dbReference type="PROSITE" id="PS00198">
    <property type="entry name" value="4FE4S_FER_1"/>
    <property type="match status" value="1"/>
</dbReference>
<organism evidence="9 10">
    <name type="scientific">Johnsonella ignava ATCC 51276</name>
    <dbReference type="NCBI Taxonomy" id="679200"/>
    <lineage>
        <taxon>Bacteria</taxon>
        <taxon>Bacillati</taxon>
        <taxon>Bacillota</taxon>
        <taxon>Clostridia</taxon>
        <taxon>Lachnospirales</taxon>
        <taxon>Lachnospiraceae</taxon>
        <taxon>Johnsonella</taxon>
    </lineage>
</organism>
<keyword evidence="10" id="KW-1185">Reference proteome</keyword>
<keyword evidence="3" id="KW-0479">Metal-binding</keyword>
<dbReference type="Pfam" id="PF12801">
    <property type="entry name" value="Fer4_5"/>
    <property type="match status" value="3"/>
</dbReference>
<dbReference type="eggNOG" id="COG0348">
    <property type="taxonomic scope" value="Bacteria"/>
</dbReference>
<dbReference type="Pfam" id="PF00037">
    <property type="entry name" value="Fer4"/>
    <property type="match status" value="1"/>
</dbReference>
<evidence type="ECO:0000259" key="8">
    <source>
        <dbReference type="PROSITE" id="PS51379"/>
    </source>
</evidence>
<gene>
    <name evidence="9" type="ORF">HMPREF9333_01519</name>
</gene>
<accession>G5GIX9</accession>
<feature type="transmembrane region" description="Helical" evidence="7">
    <location>
        <begin position="149"/>
        <end position="169"/>
    </location>
</feature>
<dbReference type="Gene3D" id="3.30.70.20">
    <property type="match status" value="1"/>
</dbReference>
<dbReference type="PANTHER" id="PTHR30176">
    <property type="entry name" value="FERREDOXIN-TYPE PROTEIN NAPH"/>
    <property type="match status" value="1"/>
</dbReference>
<keyword evidence="6" id="KW-0411">Iron-sulfur</keyword>
<dbReference type="InterPro" id="IPR017900">
    <property type="entry name" value="4Fe4S_Fe_S_CS"/>
</dbReference>
<dbReference type="Pfam" id="PF12797">
    <property type="entry name" value="Fer4_2"/>
    <property type="match status" value="1"/>
</dbReference>
<feature type="transmembrane region" description="Helical" evidence="7">
    <location>
        <begin position="207"/>
        <end position="229"/>
    </location>
</feature>
<keyword evidence="7" id="KW-0472">Membrane</keyword>
<keyword evidence="5" id="KW-0408">Iron</keyword>
<evidence type="ECO:0000256" key="1">
    <source>
        <dbReference type="ARBA" id="ARBA00022448"/>
    </source>
</evidence>
<dbReference type="STRING" id="679200.HMPREF9333_01519"/>
<name>G5GIX9_9FIRM</name>
<evidence type="ECO:0000256" key="5">
    <source>
        <dbReference type="ARBA" id="ARBA00023004"/>
    </source>
</evidence>
<evidence type="ECO:0000256" key="6">
    <source>
        <dbReference type="ARBA" id="ARBA00023014"/>
    </source>
</evidence>
<feature type="transmembrane region" description="Helical" evidence="7">
    <location>
        <begin position="101"/>
        <end position="128"/>
    </location>
</feature>
<keyword evidence="2" id="KW-0004">4Fe-4S</keyword>
<proteinExistence type="predicted"/>
<keyword evidence="7" id="KW-0812">Transmembrane</keyword>
<evidence type="ECO:0000256" key="3">
    <source>
        <dbReference type="ARBA" id="ARBA00022723"/>
    </source>
</evidence>
<evidence type="ECO:0000256" key="4">
    <source>
        <dbReference type="ARBA" id="ARBA00022982"/>
    </source>
</evidence>
<dbReference type="Proteomes" id="UP000003011">
    <property type="component" value="Unassembled WGS sequence"/>
</dbReference>
<dbReference type="PATRIC" id="fig|679200.3.peg.1607"/>
<dbReference type="InterPro" id="IPR051684">
    <property type="entry name" value="Electron_Trans/Redox"/>
</dbReference>
<dbReference type="InterPro" id="IPR017896">
    <property type="entry name" value="4Fe4S_Fe-S-bd"/>
</dbReference>
<evidence type="ECO:0000313" key="9">
    <source>
        <dbReference type="EMBL" id="EHI55383.1"/>
    </source>
</evidence>